<dbReference type="RefSeq" id="WP_184175510.1">
    <property type="nucleotide sequence ID" value="NZ_JACHGF010000005.1"/>
</dbReference>
<dbReference type="SUPFAM" id="SSF55781">
    <property type="entry name" value="GAF domain-like"/>
    <property type="match status" value="1"/>
</dbReference>
<name>A0A840TUS7_9BACT</name>
<sequence>MEPLRLLTVSLHEKWQRTVEQSLGAAGYPYHFVHVASKQQALLACYQSRFDVLIANSTLPDGPVTDLVGVLGHSLPCVIMNDYKQGTFPLSGTAKYHVVDPQQVQWAVALQEAVRKWDTQAQVSINQHYQSDRTLYEKVLERCTDELTTRSGQAIKNVLGVLVEVLGVSRAYLCRKHTLLQDSDGGVLQTHEVYAPGVSSTNQQKMLKKTLVPVFPRWHKAFGQGKSILGLTSTMPQHEQRWLLGRDTQSMVAVPIYSKGSWDGFLALEDTMDTRTWTLPELRLLEAITELLAFHYEHKRLHLPVKPSINLLPYIKPGLGVA</sequence>
<keyword evidence="5" id="KW-1185">Reference proteome</keyword>
<keyword evidence="2" id="KW-0418">Kinase</keyword>
<evidence type="ECO:0000259" key="3">
    <source>
        <dbReference type="Pfam" id="PF01590"/>
    </source>
</evidence>
<dbReference type="EMBL" id="JACHGF010000005">
    <property type="protein sequence ID" value="MBB5285407.1"/>
    <property type="molecule type" value="Genomic_DNA"/>
</dbReference>
<feature type="domain" description="GAF" evidence="3">
    <location>
        <begin position="154"/>
        <end position="293"/>
    </location>
</feature>
<protein>
    <recommendedName>
        <fullName evidence="3">GAF domain-containing protein</fullName>
    </recommendedName>
</protein>
<dbReference type="SUPFAM" id="SSF52172">
    <property type="entry name" value="CheY-like"/>
    <property type="match status" value="1"/>
</dbReference>
<dbReference type="Gene3D" id="3.30.450.40">
    <property type="match status" value="1"/>
</dbReference>
<dbReference type="Pfam" id="PF01590">
    <property type="entry name" value="GAF"/>
    <property type="match status" value="1"/>
</dbReference>
<proteinExistence type="predicted"/>
<gene>
    <name evidence="4" type="ORF">HNQ92_003564</name>
</gene>
<organism evidence="4 5">
    <name type="scientific">Rhabdobacter roseus</name>
    <dbReference type="NCBI Taxonomy" id="1655419"/>
    <lineage>
        <taxon>Bacteria</taxon>
        <taxon>Pseudomonadati</taxon>
        <taxon>Bacteroidota</taxon>
        <taxon>Cytophagia</taxon>
        <taxon>Cytophagales</taxon>
        <taxon>Cytophagaceae</taxon>
        <taxon>Rhabdobacter</taxon>
    </lineage>
</organism>
<reference evidence="4 5" key="1">
    <citation type="submission" date="2020-08" db="EMBL/GenBank/DDBJ databases">
        <title>Genomic Encyclopedia of Type Strains, Phase IV (KMG-IV): sequencing the most valuable type-strain genomes for metagenomic binning, comparative biology and taxonomic classification.</title>
        <authorList>
            <person name="Goeker M."/>
        </authorList>
    </citation>
    <scope>NUCLEOTIDE SEQUENCE [LARGE SCALE GENOMIC DNA]</scope>
    <source>
        <strain evidence="4 5">DSM 105074</strain>
    </source>
</reference>
<dbReference type="InterPro" id="IPR029016">
    <property type="entry name" value="GAF-like_dom_sf"/>
</dbReference>
<accession>A0A840TUS7</accession>
<comment type="caution">
    <text evidence="4">The sequence shown here is derived from an EMBL/GenBank/DDBJ whole genome shotgun (WGS) entry which is preliminary data.</text>
</comment>
<evidence type="ECO:0000256" key="2">
    <source>
        <dbReference type="ARBA" id="ARBA00022777"/>
    </source>
</evidence>
<evidence type="ECO:0000256" key="1">
    <source>
        <dbReference type="ARBA" id="ARBA00022679"/>
    </source>
</evidence>
<dbReference type="InterPro" id="IPR003018">
    <property type="entry name" value="GAF"/>
</dbReference>
<dbReference type="GO" id="GO:0016301">
    <property type="term" value="F:kinase activity"/>
    <property type="evidence" value="ECO:0007669"/>
    <property type="project" value="UniProtKB-KW"/>
</dbReference>
<dbReference type="Proteomes" id="UP000557307">
    <property type="component" value="Unassembled WGS sequence"/>
</dbReference>
<dbReference type="AlphaFoldDB" id="A0A840TUS7"/>
<dbReference type="InterPro" id="IPR011006">
    <property type="entry name" value="CheY-like_superfamily"/>
</dbReference>
<evidence type="ECO:0000313" key="5">
    <source>
        <dbReference type="Proteomes" id="UP000557307"/>
    </source>
</evidence>
<evidence type="ECO:0000313" key="4">
    <source>
        <dbReference type="EMBL" id="MBB5285407.1"/>
    </source>
</evidence>
<keyword evidence="1" id="KW-0808">Transferase</keyword>